<proteinExistence type="predicted"/>
<protein>
    <submittedName>
        <fullName evidence="1">Uncharacterized protein</fullName>
    </submittedName>
</protein>
<dbReference type="AlphaFoldDB" id="A0A1I1PM09"/>
<reference evidence="2" key="1">
    <citation type="submission" date="2016-10" db="EMBL/GenBank/DDBJ databases">
        <authorList>
            <person name="Varghese N."/>
            <person name="Submissions S."/>
        </authorList>
    </citation>
    <scope>NUCLEOTIDE SEQUENCE [LARGE SCALE GENOMIC DNA]</scope>
    <source>
        <strain evidence="2">CGMCC 1.10370</strain>
    </source>
</reference>
<dbReference type="RefSeq" id="WP_091492686.1">
    <property type="nucleotide sequence ID" value="NZ_FOMH01000004.1"/>
</dbReference>
<evidence type="ECO:0000313" key="2">
    <source>
        <dbReference type="Proteomes" id="UP000199672"/>
    </source>
</evidence>
<organism evidence="1 2">
    <name type="scientific">Flavobacterium phragmitis</name>
    <dbReference type="NCBI Taxonomy" id="739143"/>
    <lineage>
        <taxon>Bacteria</taxon>
        <taxon>Pseudomonadati</taxon>
        <taxon>Bacteroidota</taxon>
        <taxon>Flavobacteriia</taxon>
        <taxon>Flavobacteriales</taxon>
        <taxon>Flavobacteriaceae</taxon>
        <taxon>Flavobacterium</taxon>
    </lineage>
</organism>
<sequence length="81" mass="9342">MKFVKGQDVSYTALSGRSYEAKVIERKMDFKKGLIIKSTSKPIDFHYLIEIQKNGTTENILCAENHLQLLEKNKRRVKKAA</sequence>
<gene>
    <name evidence="1" type="ORF">SAMN05216297_104252</name>
</gene>
<evidence type="ECO:0000313" key="1">
    <source>
        <dbReference type="EMBL" id="SFD10934.1"/>
    </source>
</evidence>
<dbReference type="Proteomes" id="UP000199672">
    <property type="component" value="Unassembled WGS sequence"/>
</dbReference>
<name>A0A1I1PM09_9FLAO</name>
<dbReference type="OrthoDB" id="1365170at2"/>
<accession>A0A1I1PM09</accession>
<dbReference type="EMBL" id="FOMH01000004">
    <property type="protein sequence ID" value="SFD10934.1"/>
    <property type="molecule type" value="Genomic_DNA"/>
</dbReference>
<keyword evidence="2" id="KW-1185">Reference proteome</keyword>